<accession>A0A1D9G8I6</accession>
<evidence type="ECO:0000256" key="1">
    <source>
        <dbReference type="SAM" id="MobiDB-lite"/>
    </source>
</evidence>
<protein>
    <submittedName>
        <fullName evidence="2">Microviridin/marinostatin family tricyclic proteinase inhibitor</fullName>
    </submittedName>
</protein>
<dbReference type="AlphaFoldDB" id="A0A1D9G8I6"/>
<evidence type="ECO:0000313" key="2">
    <source>
        <dbReference type="EMBL" id="AOY83844.1"/>
    </source>
</evidence>
<evidence type="ECO:0000313" key="3">
    <source>
        <dbReference type="Proteomes" id="UP000176944"/>
    </source>
</evidence>
<dbReference type="Pfam" id="PF12559">
    <property type="entry name" value="Inhibitor_I10"/>
    <property type="match status" value="1"/>
</dbReference>
<dbReference type="NCBIfam" id="NF033738">
    <property type="entry name" value="microvirid_RiPP"/>
    <property type="match status" value="1"/>
</dbReference>
<name>A0A1D9G8I6_MOOP1</name>
<feature type="region of interest" description="Disordered" evidence="1">
    <location>
        <begin position="60"/>
        <end position="126"/>
    </location>
</feature>
<proteinExistence type="predicted"/>
<gene>
    <name evidence="2" type="ORF">BJP36_31915</name>
</gene>
<dbReference type="EMBL" id="CP017708">
    <property type="protein sequence ID" value="AOY83844.1"/>
    <property type="molecule type" value="Genomic_DNA"/>
</dbReference>
<dbReference type="Proteomes" id="UP000176944">
    <property type="component" value="Chromosome"/>
</dbReference>
<sequence length="126" mass="13760">MSNMDKPEENSQAVPFFARYLEGQWCEELSEEEMDDVRGGRGFAFTEKFPSDFEDGAGCFTRKYPSDHEEGGGGPALTKKYPSDHEEGGGGPIAMTQKFPSDQEDGGGGSVVTLKFPSDEEDAPHK</sequence>
<organism evidence="2 3">
    <name type="scientific">Moorena producens (strain JHB)</name>
    <dbReference type="NCBI Taxonomy" id="1454205"/>
    <lineage>
        <taxon>Bacteria</taxon>
        <taxon>Bacillati</taxon>
        <taxon>Cyanobacteriota</taxon>
        <taxon>Cyanophyceae</taxon>
        <taxon>Coleofasciculales</taxon>
        <taxon>Coleofasciculaceae</taxon>
        <taxon>Moorena</taxon>
    </lineage>
</organism>
<reference evidence="3" key="1">
    <citation type="submission" date="2016-10" db="EMBL/GenBank/DDBJ databases">
        <title>Comparative genomics uncovers the prolific and rare metabolic potential of the cyanobacterial genus Moorea.</title>
        <authorList>
            <person name="Leao T."/>
            <person name="Castelao G."/>
            <person name="Korobeynikov A."/>
            <person name="Monroe E.A."/>
            <person name="Podell S."/>
            <person name="Glukhov E."/>
            <person name="Allen E."/>
            <person name="Gerwick W.H."/>
            <person name="Gerwick L."/>
        </authorList>
    </citation>
    <scope>NUCLEOTIDE SEQUENCE [LARGE SCALE GENOMIC DNA]</scope>
    <source>
        <strain evidence="3">JHB</strain>
    </source>
</reference>
<dbReference type="InterPro" id="IPR022217">
    <property type="entry name" value="Prot_inh_I10_marinostatin"/>
</dbReference>